<protein>
    <recommendedName>
        <fullName evidence="2">Autotransporter domain-containing protein</fullName>
    </recommendedName>
</protein>
<dbReference type="Proteomes" id="UP000237351">
    <property type="component" value="Chromosome"/>
</dbReference>
<sequence>MKKITKISLALLGLGLTSQANASLTEQVYIPAAGVFPNASVGSDPNTHFPIGSLIYTGNPNDTDLFNDALGFNGYLYVRPGSIYAAGDYTNQHASVAITEQVMKVSLKQTSEMIRQQVATRFDTGAVGGNTMSLLPTKGSNAGSMGDKFDVWTAFNFDHIDDASNNVKWDGNMFTVGLGGDYKINKMFLVGLGLTYNYLNGSTKFNRGSVRENGFGVVPYAAAKFTKWFMMDAFFSYNWMKKDYSRQDTNRGATSGKPNSGRWYAGIYANLMHKIHKTNLLARLGYQHAEDKQDAFNETSTGPFADAFRNPALSRTLRYRSQTYKLNRLDSRLQAGYEVNNMFEPYLFAIYTYDFTKNNTGLTPARFVGNAAAIIGSFPSPESTHGKHTWGGGLGLAFKPTHNWRAGLEYTYSQNKKLQTHAATARLGYRF</sequence>
<dbReference type="AlphaFoldDB" id="A0A1W6N2M6"/>
<accession>A0A1W6N2M6</accession>
<keyword evidence="4" id="KW-1185">Reference proteome</keyword>
<evidence type="ECO:0000256" key="1">
    <source>
        <dbReference type="SAM" id="SignalP"/>
    </source>
</evidence>
<gene>
    <name evidence="3" type="ORF">GQ61_00125</name>
</gene>
<dbReference type="InterPro" id="IPR005546">
    <property type="entry name" value="Autotransporte_beta"/>
</dbReference>
<proteinExistence type="predicted"/>
<feature type="domain" description="Autotransporter" evidence="2">
    <location>
        <begin position="144"/>
        <end position="431"/>
    </location>
</feature>
<dbReference type="STRING" id="1414854.GQ61_00125"/>
<dbReference type="KEGG" id="naf:GQ61_00125"/>
<dbReference type="RefSeq" id="WP_085783362.1">
    <property type="nucleotide sequence ID" value="NZ_CP008743.1"/>
</dbReference>
<feature type="chain" id="PRO_5012303575" description="Autotransporter domain-containing protein" evidence="1">
    <location>
        <begin position="23"/>
        <end position="431"/>
    </location>
</feature>
<dbReference type="Gene3D" id="2.40.128.130">
    <property type="entry name" value="Autotransporter beta-domain"/>
    <property type="match status" value="1"/>
</dbReference>
<evidence type="ECO:0000313" key="3">
    <source>
        <dbReference type="EMBL" id="ARN84021.1"/>
    </source>
</evidence>
<dbReference type="SMART" id="SM00869">
    <property type="entry name" value="Autotransporter"/>
    <property type="match status" value="1"/>
</dbReference>
<organism evidence="3 4">
    <name type="scientific">Candidatus Nucleicultrix amoebiphila FS5</name>
    <dbReference type="NCBI Taxonomy" id="1414854"/>
    <lineage>
        <taxon>Bacteria</taxon>
        <taxon>Pseudomonadati</taxon>
        <taxon>Pseudomonadota</taxon>
        <taxon>Alphaproteobacteria</taxon>
        <taxon>Holosporales</taxon>
        <taxon>Candidatus Nucleicultricaceae</taxon>
        <taxon>Candidatus Nucleicultrix</taxon>
    </lineage>
</organism>
<keyword evidence="1" id="KW-0732">Signal</keyword>
<dbReference type="Pfam" id="PF03797">
    <property type="entry name" value="Autotransporter"/>
    <property type="match status" value="1"/>
</dbReference>
<dbReference type="OrthoDB" id="5720638at2"/>
<dbReference type="EMBL" id="CP008743">
    <property type="protein sequence ID" value="ARN84021.1"/>
    <property type="molecule type" value="Genomic_DNA"/>
</dbReference>
<evidence type="ECO:0000313" key="4">
    <source>
        <dbReference type="Proteomes" id="UP000237351"/>
    </source>
</evidence>
<dbReference type="PROSITE" id="PS51208">
    <property type="entry name" value="AUTOTRANSPORTER"/>
    <property type="match status" value="1"/>
</dbReference>
<feature type="signal peptide" evidence="1">
    <location>
        <begin position="1"/>
        <end position="22"/>
    </location>
</feature>
<reference evidence="3 4" key="1">
    <citation type="submission" date="2014-06" db="EMBL/GenBank/DDBJ databases">
        <title>The genome of the endonuclear symbiont Nucleicultrix amoebiphila.</title>
        <authorList>
            <person name="Schulz F."/>
            <person name="Horn M."/>
        </authorList>
    </citation>
    <scope>NUCLEOTIDE SEQUENCE [LARGE SCALE GENOMIC DNA]</scope>
    <source>
        <strain evidence="3 4">FS5</strain>
    </source>
</reference>
<dbReference type="InterPro" id="IPR036709">
    <property type="entry name" value="Autotransporte_beta_dom_sf"/>
</dbReference>
<evidence type="ECO:0000259" key="2">
    <source>
        <dbReference type="PROSITE" id="PS51208"/>
    </source>
</evidence>
<dbReference type="SUPFAM" id="SSF103515">
    <property type="entry name" value="Autotransporter"/>
    <property type="match status" value="1"/>
</dbReference>
<name>A0A1W6N2M6_9PROT</name>